<keyword evidence="3" id="KW-0808">Transferase</keyword>
<dbReference type="Proteomes" id="UP000242849">
    <property type="component" value="Unassembled WGS sequence"/>
</dbReference>
<dbReference type="Pfam" id="PF02911">
    <property type="entry name" value="Formyl_trans_C"/>
    <property type="match status" value="1"/>
</dbReference>
<dbReference type="InterPro" id="IPR002376">
    <property type="entry name" value="Formyl_transf_N"/>
</dbReference>
<sequence>MRVVGIAASVFGLKCLEALKGGAGCELVGVITAPQKFPISYRPSGVTNVLFADVSDFCANSDIPYTVMTGGMNDEALLAEVKGWQPDIFIVAGWYHMLPASWRNIAPAYGLHASLLPKYSGGAPLVWAIINGEQKTGITFFRFDAGVDSGPIVGQKAVSIDPTDTIATLYAKIELLGLELISEVLPRLACGDALHLVQDESQRSVFPQRSPEDGLINFLQDATRLYDFVRAQTKPYPGAFFVMDETIVRVWAVGAERVRLDGVEPGPFKASDGSLYLVGLGAIGLKIYSMNVETA</sequence>
<dbReference type="InterPro" id="IPR011034">
    <property type="entry name" value="Formyl_transferase-like_C_sf"/>
</dbReference>
<dbReference type="Gene3D" id="3.40.50.12230">
    <property type="match status" value="1"/>
</dbReference>
<dbReference type="GO" id="GO:0004479">
    <property type="term" value="F:methionyl-tRNA formyltransferase activity"/>
    <property type="evidence" value="ECO:0007669"/>
    <property type="project" value="TreeGrafter"/>
</dbReference>
<evidence type="ECO:0000313" key="4">
    <source>
        <dbReference type="Proteomes" id="UP000242849"/>
    </source>
</evidence>
<dbReference type="PANTHER" id="PTHR11138">
    <property type="entry name" value="METHIONYL-TRNA FORMYLTRANSFERASE"/>
    <property type="match status" value="1"/>
</dbReference>
<gene>
    <name evidence="3" type="ORF">SAMN05421553_4795</name>
</gene>
<dbReference type="InterPro" id="IPR005793">
    <property type="entry name" value="Formyl_trans_C"/>
</dbReference>
<dbReference type="EMBL" id="FNSC01000001">
    <property type="protein sequence ID" value="SEE43738.1"/>
    <property type="molecule type" value="Genomic_DNA"/>
</dbReference>
<name>A0A1H5IWD9_PSEAG</name>
<dbReference type="SUPFAM" id="SSF50486">
    <property type="entry name" value="FMT C-terminal domain-like"/>
    <property type="match status" value="1"/>
</dbReference>
<dbReference type="GO" id="GO:0005829">
    <property type="term" value="C:cytosol"/>
    <property type="evidence" value="ECO:0007669"/>
    <property type="project" value="TreeGrafter"/>
</dbReference>
<protein>
    <submittedName>
        <fullName evidence="3">Methionyl-tRNA formyltransferase</fullName>
    </submittedName>
</protein>
<dbReference type="Pfam" id="PF00551">
    <property type="entry name" value="Formyl_trans_N"/>
    <property type="match status" value="1"/>
</dbReference>
<evidence type="ECO:0000313" key="3">
    <source>
        <dbReference type="EMBL" id="SEE43738.1"/>
    </source>
</evidence>
<organism evidence="3 4">
    <name type="scientific">Pseudomonas anguilliseptica</name>
    <dbReference type="NCBI Taxonomy" id="53406"/>
    <lineage>
        <taxon>Bacteria</taxon>
        <taxon>Pseudomonadati</taxon>
        <taxon>Pseudomonadota</taxon>
        <taxon>Gammaproteobacteria</taxon>
        <taxon>Pseudomonadales</taxon>
        <taxon>Pseudomonadaceae</taxon>
        <taxon>Pseudomonas</taxon>
    </lineage>
</organism>
<dbReference type="SUPFAM" id="SSF53328">
    <property type="entry name" value="Formyltransferase"/>
    <property type="match status" value="1"/>
</dbReference>
<dbReference type="RefSeq" id="WP_090387483.1">
    <property type="nucleotide sequence ID" value="NZ_FNSC01000001.1"/>
</dbReference>
<evidence type="ECO:0000259" key="1">
    <source>
        <dbReference type="Pfam" id="PF00551"/>
    </source>
</evidence>
<feature type="domain" description="Formyl transferase N-terminal" evidence="1">
    <location>
        <begin position="69"/>
        <end position="185"/>
    </location>
</feature>
<feature type="domain" description="Formyl transferase C-terminal" evidence="2">
    <location>
        <begin position="210"/>
        <end position="278"/>
    </location>
</feature>
<accession>A0A1H5IWD9</accession>
<dbReference type="InterPro" id="IPR036477">
    <property type="entry name" value="Formyl_transf_N_sf"/>
</dbReference>
<evidence type="ECO:0000259" key="2">
    <source>
        <dbReference type="Pfam" id="PF02911"/>
    </source>
</evidence>
<reference evidence="4" key="1">
    <citation type="submission" date="2016-10" db="EMBL/GenBank/DDBJ databases">
        <authorList>
            <person name="Varghese N."/>
            <person name="Submissions S."/>
        </authorList>
    </citation>
    <scope>NUCLEOTIDE SEQUENCE [LARGE SCALE GENOMIC DNA]</scope>
    <source>
        <strain evidence="4">DSM 12111</strain>
    </source>
</reference>
<proteinExistence type="predicted"/>
<dbReference type="OrthoDB" id="9802815at2"/>
<dbReference type="PANTHER" id="PTHR11138:SF5">
    <property type="entry name" value="METHIONYL-TRNA FORMYLTRANSFERASE, MITOCHONDRIAL"/>
    <property type="match status" value="1"/>
</dbReference>
<dbReference type="STRING" id="53406.SAMN05421553_4795"/>
<keyword evidence="4" id="KW-1185">Reference proteome</keyword>
<dbReference type="AlphaFoldDB" id="A0A1H5IWD9"/>